<organism evidence="2 3">
    <name type="scientific">Tanacetum coccineum</name>
    <dbReference type="NCBI Taxonomy" id="301880"/>
    <lineage>
        <taxon>Eukaryota</taxon>
        <taxon>Viridiplantae</taxon>
        <taxon>Streptophyta</taxon>
        <taxon>Embryophyta</taxon>
        <taxon>Tracheophyta</taxon>
        <taxon>Spermatophyta</taxon>
        <taxon>Magnoliopsida</taxon>
        <taxon>eudicotyledons</taxon>
        <taxon>Gunneridae</taxon>
        <taxon>Pentapetalae</taxon>
        <taxon>asterids</taxon>
        <taxon>campanulids</taxon>
        <taxon>Asterales</taxon>
        <taxon>Asteraceae</taxon>
        <taxon>Asteroideae</taxon>
        <taxon>Anthemideae</taxon>
        <taxon>Anthemidinae</taxon>
        <taxon>Tanacetum</taxon>
    </lineage>
</organism>
<keyword evidence="3" id="KW-1185">Reference proteome</keyword>
<reference evidence="2" key="2">
    <citation type="submission" date="2022-01" db="EMBL/GenBank/DDBJ databases">
        <authorList>
            <person name="Yamashiro T."/>
            <person name="Shiraishi A."/>
            <person name="Satake H."/>
            <person name="Nakayama K."/>
        </authorList>
    </citation>
    <scope>NUCLEOTIDE SEQUENCE</scope>
</reference>
<evidence type="ECO:0000256" key="1">
    <source>
        <dbReference type="SAM" id="MobiDB-lite"/>
    </source>
</evidence>
<sequence>MTIYRNNQPNNFSIDSDFTLKKVGFSEWLELKDLTAKKIGPGATQLLKNIQAKFNCVQETAEKLKIPPPPQLSKTEPTTSAKKRKRQQEHLREIFVTENVVVDGMFRNLIGIRAEVIEN</sequence>
<accession>A0ABQ4XQX8</accession>
<feature type="region of interest" description="Disordered" evidence="1">
    <location>
        <begin position="65"/>
        <end position="88"/>
    </location>
</feature>
<name>A0ABQ4XQX8_9ASTR</name>
<dbReference type="EMBL" id="BQNB010009744">
    <property type="protein sequence ID" value="GJS67802.1"/>
    <property type="molecule type" value="Genomic_DNA"/>
</dbReference>
<proteinExistence type="predicted"/>
<evidence type="ECO:0000313" key="2">
    <source>
        <dbReference type="EMBL" id="GJS67802.1"/>
    </source>
</evidence>
<dbReference type="Proteomes" id="UP001151760">
    <property type="component" value="Unassembled WGS sequence"/>
</dbReference>
<comment type="caution">
    <text evidence="2">The sequence shown here is derived from an EMBL/GenBank/DDBJ whole genome shotgun (WGS) entry which is preliminary data.</text>
</comment>
<reference evidence="2" key="1">
    <citation type="journal article" date="2022" name="Int. J. Mol. Sci.">
        <title>Draft Genome of Tanacetum Coccineum: Genomic Comparison of Closely Related Tanacetum-Family Plants.</title>
        <authorList>
            <person name="Yamashiro T."/>
            <person name="Shiraishi A."/>
            <person name="Nakayama K."/>
            <person name="Satake H."/>
        </authorList>
    </citation>
    <scope>NUCLEOTIDE SEQUENCE</scope>
</reference>
<protein>
    <submittedName>
        <fullName evidence="2">Uncharacterized protein</fullName>
    </submittedName>
</protein>
<gene>
    <name evidence="2" type="ORF">Tco_0682367</name>
</gene>
<evidence type="ECO:0000313" key="3">
    <source>
        <dbReference type="Proteomes" id="UP001151760"/>
    </source>
</evidence>